<evidence type="ECO:0000313" key="4">
    <source>
        <dbReference type="EMBL" id="BAJ21203.1"/>
    </source>
</evidence>
<proteinExistence type="evidence at transcript level"/>
<organism evidence="4">
    <name type="scientific">Samia pryeri</name>
    <dbReference type="NCBI Taxonomy" id="3116429"/>
    <lineage>
        <taxon>Eukaryota</taxon>
        <taxon>Metazoa</taxon>
        <taxon>Ecdysozoa</taxon>
        <taxon>Arthropoda</taxon>
        <taxon>Hexapoda</taxon>
        <taxon>Insecta</taxon>
        <taxon>Pterygota</taxon>
        <taxon>Neoptera</taxon>
        <taxon>Endopterygota</taxon>
        <taxon>Lepidoptera</taxon>
        <taxon>Glossata</taxon>
        <taxon>Ditrysia</taxon>
        <taxon>Bombycoidea</taxon>
        <taxon>Saturniidae</taxon>
        <taxon>Saturniinae</taxon>
        <taxon>Attacini</taxon>
        <taxon>Samia</taxon>
    </lineage>
</organism>
<comment type="similarity">
    <text evidence="1">Belongs to the GBP/PSP1/paralytic peptide family.</text>
</comment>
<dbReference type="InterPro" id="IPR003463">
    <property type="entry name" value="GBP_PSP"/>
</dbReference>
<dbReference type="AlphaFoldDB" id="E1CEG2"/>
<feature type="signal peptide" evidence="3">
    <location>
        <begin position="1"/>
        <end position="23"/>
    </location>
</feature>
<evidence type="ECO:0000256" key="3">
    <source>
        <dbReference type="SAM" id="SignalP"/>
    </source>
</evidence>
<feature type="chain" id="PRO_5003144662" evidence="3">
    <location>
        <begin position="24"/>
        <end position="118"/>
    </location>
</feature>
<gene>
    <name evidence="4" type="primary">preproENF</name>
</gene>
<name>E1CEG2_9NEOP</name>
<keyword evidence="3" id="KW-0732">Signal</keyword>
<dbReference type="Pfam" id="PF02425">
    <property type="entry name" value="GBP_PSP"/>
    <property type="match status" value="1"/>
</dbReference>
<reference evidence="4" key="1">
    <citation type="journal article" date="2010" name="J. Biol. Chem.">
        <title>A eukaryotic (insect) tricistronic mRNA encodes three proteins selected by context-dependent scanning.</title>
        <authorList>
            <person name="Kanamori Y."/>
            <person name="Hayakawa Y."/>
            <person name="Matsumoto H."/>
            <person name="Yasukochi Y."/>
            <person name="Shimura S."/>
            <person name="Nakahara Y."/>
            <person name="Kiuchi M."/>
            <person name="Kamimura M."/>
        </authorList>
    </citation>
    <scope>NUCLEOTIDE SEQUENCE</scope>
    <source>
        <tissue evidence="4">Head</tissue>
    </source>
</reference>
<evidence type="ECO:0000256" key="1">
    <source>
        <dbReference type="ARBA" id="ARBA00010601"/>
    </source>
</evidence>
<protein>
    <submittedName>
        <fullName evidence="4">Precursor of insect cytokine ENF peptide</fullName>
    </submittedName>
</protein>
<dbReference type="EMBL" id="AB511033">
    <property type="protein sequence ID" value="BAJ21203.1"/>
    <property type="molecule type" value="mRNA"/>
</dbReference>
<accession>E1CEG2</accession>
<feature type="region of interest" description="Disordered" evidence="2">
    <location>
        <begin position="51"/>
        <end position="73"/>
    </location>
</feature>
<evidence type="ECO:0000256" key="2">
    <source>
        <dbReference type="SAM" id="MobiDB-lite"/>
    </source>
</evidence>
<sequence>MKLFLILCCSLSLTINFCDFVNGSVGGLLSKLRDPLPTVDQAFRIVFRDSSEDTDRRDQTVTSATRSEVLETTTQTVTSTTSVSIVTTTKKDGRENFAGGCATGFMRTADGRCKPTFG</sequence>